<proteinExistence type="predicted"/>
<evidence type="ECO:0000313" key="3">
    <source>
        <dbReference type="Proteomes" id="UP000189935"/>
    </source>
</evidence>
<dbReference type="EMBL" id="LT670844">
    <property type="protein sequence ID" value="SHK60559.1"/>
    <property type="molecule type" value="Genomic_DNA"/>
</dbReference>
<keyword evidence="1" id="KW-0732">Signal</keyword>
<organism evidence="2 3">
    <name type="scientific">Bradyrhizobium lablabi</name>
    <dbReference type="NCBI Taxonomy" id="722472"/>
    <lineage>
        <taxon>Bacteria</taxon>
        <taxon>Pseudomonadati</taxon>
        <taxon>Pseudomonadota</taxon>
        <taxon>Alphaproteobacteria</taxon>
        <taxon>Hyphomicrobiales</taxon>
        <taxon>Nitrobacteraceae</taxon>
        <taxon>Bradyrhizobium</taxon>
    </lineage>
</organism>
<dbReference type="AlphaFoldDB" id="A0A1M6TUF7"/>
<protein>
    <submittedName>
        <fullName evidence="2">Uncharacterized protein</fullName>
    </submittedName>
</protein>
<gene>
    <name evidence="2" type="ORF">SAMN05444159_3700</name>
</gene>
<evidence type="ECO:0000313" key="2">
    <source>
        <dbReference type="EMBL" id="SHK60559.1"/>
    </source>
</evidence>
<name>A0A1M6TUF7_9BRAD</name>
<evidence type="ECO:0000256" key="1">
    <source>
        <dbReference type="SAM" id="SignalP"/>
    </source>
</evidence>
<feature type="chain" id="PRO_5013268938" evidence="1">
    <location>
        <begin position="24"/>
        <end position="285"/>
    </location>
</feature>
<feature type="signal peptide" evidence="1">
    <location>
        <begin position="1"/>
        <end position="23"/>
    </location>
</feature>
<accession>A0A1M6TUF7</accession>
<reference evidence="2 3" key="1">
    <citation type="submission" date="2016-11" db="EMBL/GenBank/DDBJ databases">
        <authorList>
            <person name="Jaros S."/>
            <person name="Januszkiewicz K."/>
            <person name="Wedrychowicz H."/>
        </authorList>
    </citation>
    <scope>NUCLEOTIDE SEQUENCE [LARGE SCALE GENOMIC DNA]</scope>
    <source>
        <strain evidence="2 3">GAS499</strain>
    </source>
</reference>
<sequence>MVRSAWKMAVTVVVAVCALPALMSAEEAQVTKCTALDICYCVNTKYLEAISANVPRVRQLLADNRAKGKAVGYLSIPLSPAGGGSYQINSEAAKRIADDVEKRFGPSSVFILNPGAEGSDAMSGGSGADYMYMWTQILEGRSGHGEDFDFFYFAGPTDFSRYLLQPNNDGKQPVLDRNQVDDYLGKLDAFFDDHSVSDPKFKAEFEQGKVNKAAFRNYYGLRASVAFSYGSHDEWNIARLLNEKRRGAAEFGIANQLSIFFDGQPVNPGAFESGDASGATGRCVK</sequence>
<dbReference type="RefSeq" id="WP_244562330.1">
    <property type="nucleotide sequence ID" value="NZ_LT670844.1"/>
</dbReference>
<dbReference type="Proteomes" id="UP000189935">
    <property type="component" value="Chromosome I"/>
</dbReference>